<protein>
    <recommendedName>
        <fullName evidence="3">Swt1-like HEPN domain-containing protein</fullName>
    </recommendedName>
</protein>
<evidence type="ECO:0000313" key="2">
    <source>
        <dbReference type="Proteomes" id="UP000316747"/>
    </source>
</evidence>
<dbReference type="AlphaFoldDB" id="A0A543HTU7"/>
<comment type="caution">
    <text evidence="1">The sequence shown here is derived from an EMBL/GenBank/DDBJ whole genome shotgun (WGS) entry which is preliminary data.</text>
</comment>
<evidence type="ECO:0000313" key="1">
    <source>
        <dbReference type="EMBL" id="TQM61722.1"/>
    </source>
</evidence>
<keyword evidence="2" id="KW-1185">Reference proteome</keyword>
<dbReference type="Proteomes" id="UP000316747">
    <property type="component" value="Unassembled WGS sequence"/>
</dbReference>
<organism evidence="1 2">
    <name type="scientific">Humibacillus xanthopallidus</name>
    <dbReference type="NCBI Taxonomy" id="412689"/>
    <lineage>
        <taxon>Bacteria</taxon>
        <taxon>Bacillati</taxon>
        <taxon>Actinomycetota</taxon>
        <taxon>Actinomycetes</taxon>
        <taxon>Micrococcales</taxon>
        <taxon>Intrasporangiaceae</taxon>
        <taxon>Humibacillus</taxon>
    </lineage>
</organism>
<name>A0A543HTU7_9MICO</name>
<proteinExistence type="predicted"/>
<accession>A0A543HTU7</accession>
<reference evidence="1 2" key="1">
    <citation type="submission" date="2019-06" db="EMBL/GenBank/DDBJ databases">
        <title>Genome sequencing of plant associated microbes to promote plant fitness in Sorghum bicolor and Oryza sativa.</title>
        <authorList>
            <person name="Coleman-Derr D."/>
        </authorList>
    </citation>
    <scope>NUCLEOTIDE SEQUENCE [LARGE SCALE GENOMIC DNA]</scope>
    <source>
        <strain evidence="1 2">KV-663</strain>
    </source>
</reference>
<dbReference type="EMBL" id="VFPM01000002">
    <property type="protein sequence ID" value="TQM61722.1"/>
    <property type="molecule type" value="Genomic_DNA"/>
</dbReference>
<evidence type="ECO:0008006" key="3">
    <source>
        <dbReference type="Google" id="ProtNLM"/>
    </source>
</evidence>
<gene>
    <name evidence="1" type="ORF">FBY41_1735</name>
</gene>
<sequence>MAALESAEQALRLLVLEVLGPDWLDAPGAPPRGKLESIRASESRARPGVSISDNLVDFTFTKPLIEMLRANPEKFAEVFPNVEQSLSFLQFVADVRNTVAHARPLYAHERALLEGISGMIRSALADYRMAKSPAAQHYATIESIVDHFGVAGCMADIVPENRHRLAVGDILTFDCKAWDGRGREIEWMVATTDFPPFARVSDWMPQARGTNVSLQYEVGLDDVGESTHVYIAMRSTGRFHLVKEGAGVDGLRFFTYAVNPPLDD</sequence>